<keyword evidence="1" id="KW-0472">Membrane</keyword>
<sequence length="77" mass="8478">MADDACPVICSHIRHIRRAARIYLAETLFAFCANAAFAYFANCNQNNTNLITGATITNPKVKMTNHQGLYKSLSALT</sequence>
<accession>A0A2T3ZGM4</accession>
<organism evidence="2 3">
    <name type="scientific">Trichoderma asperellum (strain ATCC 204424 / CBS 433.97 / NBRC 101777)</name>
    <dbReference type="NCBI Taxonomy" id="1042311"/>
    <lineage>
        <taxon>Eukaryota</taxon>
        <taxon>Fungi</taxon>
        <taxon>Dikarya</taxon>
        <taxon>Ascomycota</taxon>
        <taxon>Pezizomycotina</taxon>
        <taxon>Sordariomycetes</taxon>
        <taxon>Hypocreomycetidae</taxon>
        <taxon>Hypocreales</taxon>
        <taxon>Hypocreaceae</taxon>
        <taxon>Trichoderma</taxon>
    </lineage>
</organism>
<feature type="transmembrane region" description="Helical" evidence="1">
    <location>
        <begin position="22"/>
        <end position="41"/>
    </location>
</feature>
<keyword evidence="3" id="KW-1185">Reference proteome</keyword>
<evidence type="ECO:0000313" key="3">
    <source>
        <dbReference type="Proteomes" id="UP000240493"/>
    </source>
</evidence>
<gene>
    <name evidence="2" type="ORF">M441DRAFT_338055</name>
</gene>
<dbReference type="EMBL" id="KZ679258">
    <property type="protein sequence ID" value="PTB43957.1"/>
    <property type="molecule type" value="Genomic_DNA"/>
</dbReference>
<keyword evidence="1" id="KW-0812">Transmembrane</keyword>
<evidence type="ECO:0000313" key="2">
    <source>
        <dbReference type="EMBL" id="PTB43957.1"/>
    </source>
</evidence>
<evidence type="ECO:0000256" key="1">
    <source>
        <dbReference type="SAM" id="Phobius"/>
    </source>
</evidence>
<name>A0A2T3ZGM4_TRIA4</name>
<dbReference type="AlphaFoldDB" id="A0A2T3ZGM4"/>
<protein>
    <submittedName>
        <fullName evidence="2">Uncharacterized protein</fullName>
    </submittedName>
</protein>
<reference evidence="2 3" key="1">
    <citation type="submission" date="2016-07" db="EMBL/GenBank/DDBJ databases">
        <title>Multiple horizontal gene transfer events from other fungi enriched the ability of initially mycotrophic Trichoderma (Ascomycota) to feed on dead plant biomass.</title>
        <authorList>
            <consortium name="DOE Joint Genome Institute"/>
            <person name="Aerts A."/>
            <person name="Atanasova L."/>
            <person name="Chenthamara K."/>
            <person name="Zhang J."/>
            <person name="Grujic M."/>
            <person name="Henrissat B."/>
            <person name="Kuo A."/>
            <person name="Salamov A."/>
            <person name="Lipzen A."/>
            <person name="Labutti K."/>
            <person name="Barry K."/>
            <person name="Miao Y."/>
            <person name="Rahimi M.J."/>
            <person name="Shen Q."/>
            <person name="Grigoriev I.V."/>
            <person name="Kubicek C.P."/>
            <person name="Druzhinina I.S."/>
        </authorList>
    </citation>
    <scope>NUCLEOTIDE SEQUENCE [LARGE SCALE GENOMIC DNA]</scope>
    <source>
        <strain evidence="2 3">CBS 433.97</strain>
    </source>
</reference>
<keyword evidence="1" id="KW-1133">Transmembrane helix</keyword>
<dbReference type="Proteomes" id="UP000240493">
    <property type="component" value="Unassembled WGS sequence"/>
</dbReference>
<proteinExistence type="predicted"/>